<dbReference type="GO" id="GO:0016020">
    <property type="term" value="C:membrane"/>
    <property type="evidence" value="ECO:0007669"/>
    <property type="project" value="UniProtKB-SubCell"/>
</dbReference>
<keyword evidence="8 9" id="KW-0472">Membrane</keyword>
<gene>
    <name evidence="11" type="ORF">CLUP02_15031</name>
</gene>
<evidence type="ECO:0000256" key="5">
    <source>
        <dbReference type="ARBA" id="ARBA00022737"/>
    </source>
</evidence>
<dbReference type="FunFam" id="1.50.40.10:FF:000095">
    <property type="entry name" value="Mitochondrial carrier protein"/>
    <property type="match status" value="1"/>
</dbReference>
<evidence type="ECO:0000313" key="11">
    <source>
        <dbReference type="EMBL" id="UQC89500.1"/>
    </source>
</evidence>
<keyword evidence="12" id="KW-1185">Reference proteome</keyword>
<evidence type="ECO:0000256" key="7">
    <source>
        <dbReference type="ARBA" id="ARBA00022989"/>
    </source>
</evidence>
<reference evidence="11" key="1">
    <citation type="journal article" date="2021" name="Mol. Plant Microbe Interact.">
        <title>Complete Genome Sequence of the Plant-Pathogenic Fungus Colletotrichum lupini.</title>
        <authorList>
            <person name="Baroncelli R."/>
            <person name="Pensec F."/>
            <person name="Da Lio D."/>
            <person name="Boufleur T."/>
            <person name="Vicente I."/>
            <person name="Sarrocco S."/>
            <person name="Picot A."/>
            <person name="Baraldi E."/>
            <person name="Sukno S."/>
            <person name="Thon M."/>
            <person name="Le Floch G."/>
        </authorList>
    </citation>
    <scope>NUCLEOTIDE SEQUENCE</scope>
    <source>
        <strain evidence="11">IMI 504893</strain>
    </source>
</reference>
<dbReference type="GeneID" id="73348965"/>
<dbReference type="Proteomes" id="UP000830671">
    <property type="component" value="Chromosome 8"/>
</dbReference>
<keyword evidence="6" id="KW-0496">Mitochondrion</keyword>
<evidence type="ECO:0000256" key="1">
    <source>
        <dbReference type="ARBA" id="ARBA00004141"/>
    </source>
</evidence>
<keyword evidence="7" id="KW-1133">Transmembrane helix</keyword>
<dbReference type="SUPFAM" id="SSF103506">
    <property type="entry name" value="Mitochondrial carrier"/>
    <property type="match status" value="1"/>
</dbReference>
<dbReference type="Gene3D" id="2.10.109.10">
    <property type="entry name" value="Umud Fragment, subunit A"/>
    <property type="match status" value="1"/>
</dbReference>
<evidence type="ECO:0008006" key="13">
    <source>
        <dbReference type="Google" id="ProtNLM"/>
    </source>
</evidence>
<comment type="subcellular location">
    <subcellularLocation>
        <location evidence="1">Membrane</location>
        <topology evidence="1">Multi-pass membrane protein</topology>
    </subcellularLocation>
</comment>
<dbReference type="InterPro" id="IPR023395">
    <property type="entry name" value="MCP_dom_sf"/>
</dbReference>
<dbReference type="InterPro" id="IPR036286">
    <property type="entry name" value="LexA/Signal_pep-like_sf"/>
</dbReference>
<comment type="similarity">
    <text evidence="2">Belongs to the mitochondrial carrier (TC 2.A.29) family.</text>
</comment>
<dbReference type="AlphaFoldDB" id="A0A9Q8T631"/>
<dbReference type="KEGG" id="clup:CLUP02_15031"/>
<evidence type="ECO:0000313" key="12">
    <source>
        <dbReference type="Proteomes" id="UP000830671"/>
    </source>
</evidence>
<evidence type="ECO:0000256" key="6">
    <source>
        <dbReference type="ARBA" id="ARBA00022792"/>
    </source>
</evidence>
<dbReference type="InterPro" id="IPR019533">
    <property type="entry name" value="Peptidase_S26"/>
</dbReference>
<dbReference type="Gene3D" id="1.50.40.10">
    <property type="entry name" value="Mitochondrial carrier domain"/>
    <property type="match status" value="2"/>
</dbReference>
<feature type="repeat" description="Solcar" evidence="9">
    <location>
        <begin position="526"/>
        <end position="620"/>
    </location>
</feature>
<dbReference type="GO" id="GO:0004252">
    <property type="term" value="F:serine-type endopeptidase activity"/>
    <property type="evidence" value="ECO:0007669"/>
    <property type="project" value="InterPro"/>
</dbReference>
<evidence type="ECO:0000256" key="3">
    <source>
        <dbReference type="ARBA" id="ARBA00022448"/>
    </source>
</evidence>
<feature type="repeat" description="Solcar" evidence="9">
    <location>
        <begin position="431"/>
        <end position="519"/>
    </location>
</feature>
<evidence type="ECO:0000256" key="10">
    <source>
        <dbReference type="SAM" id="MobiDB-lite"/>
    </source>
</evidence>
<feature type="region of interest" description="Disordered" evidence="10">
    <location>
        <begin position="327"/>
        <end position="364"/>
    </location>
</feature>
<dbReference type="CDD" id="cd06530">
    <property type="entry name" value="S26_SPase_I"/>
    <property type="match status" value="1"/>
</dbReference>
<keyword evidence="5" id="KW-0677">Repeat</keyword>
<protein>
    <recommendedName>
        <fullName evidence="13">Mitochondrial carrier</fullName>
    </recommendedName>
</protein>
<keyword evidence="6" id="KW-0999">Mitochondrion inner membrane</keyword>
<dbReference type="EMBL" id="CP019480">
    <property type="protein sequence ID" value="UQC89500.1"/>
    <property type="molecule type" value="Genomic_DNA"/>
</dbReference>
<sequence>MASRSLWARARGSFLGDTTLRLLGLATWIPVVVTFNDHVATITSISGGSMYPYYNEDRNKTTANDMVLNWRWKPSYGLQRGMIVTFRSPFHPETVAIKRVVALEGEYVTTRAPYPERVVRVPQGHIWVEGDGPQDQTLDSNTYGPISMALVTGKCIWNIWPWRKFGRHVSGTLREFWIWVTGSSKVYVYHEIVGQRLGTFSFNSPLIRAFQNPAIFEAARAVPRYSSELSGPGFQLRALETGAHPTVTQREYSIACGLCTANKNSQSREPCMKFRYHYLQLLLLLAAAKFLTAPINPRDKQRRGGLSFNFPRSPFTALFLLSSRSGNSPVPNRESLFSPSTSKPTDVSISGPRGTEPLTQTRDSLAPADNNAQTIQGGISASTPAAAASFEEDRYAVQTGGLLPDIRTVGQSFRQEDMSLQDDSFEEEGRPPYLHAMIAGGVGGSTGDMLMHSLDTVKTRQQGDPHIPPKYTSLGSSYYKILRQEGVRRGLYGGWIPALGGSLPGTMMFFGTYEWSKRFLIDHGVQQHLAYLTAGFLGDLAGSIVYVPSEVLKTRLQLQGRYNNPYFKSGYNYRGTVDAARTIVRHEGPAALFHGYQATLARDLPFSALQFMFWEQFHAWARTYKQSRDVGVPLELLTGGLAGSLAGIMTCPLDVVKTRLQTQVHPDLLPKEMKPVVKGAAHASTSKSQTRNISTSSPSTHTPRPGAVNLQTSSVIEGLKVIYQTEGLSGWFRGVGPRGVWTFIQSGTMLFLYQRILKSLETWDPPVEEQERAI</sequence>
<evidence type="ECO:0000256" key="2">
    <source>
        <dbReference type="ARBA" id="ARBA00006375"/>
    </source>
</evidence>
<feature type="compositionally biased region" description="Polar residues" evidence="10">
    <location>
        <begin position="327"/>
        <end position="348"/>
    </location>
</feature>
<dbReference type="SUPFAM" id="SSF51306">
    <property type="entry name" value="LexA/Signal peptidase"/>
    <property type="match status" value="1"/>
</dbReference>
<feature type="repeat" description="Solcar" evidence="9">
    <location>
        <begin position="630"/>
        <end position="759"/>
    </location>
</feature>
<evidence type="ECO:0000256" key="9">
    <source>
        <dbReference type="PROSITE-ProRule" id="PRU00282"/>
    </source>
</evidence>
<keyword evidence="4 9" id="KW-0812">Transmembrane</keyword>
<feature type="compositionally biased region" description="Low complexity" evidence="10">
    <location>
        <begin position="694"/>
        <end position="705"/>
    </location>
</feature>
<organism evidence="11 12">
    <name type="scientific">Colletotrichum lupini</name>
    <dbReference type="NCBI Taxonomy" id="145971"/>
    <lineage>
        <taxon>Eukaryota</taxon>
        <taxon>Fungi</taxon>
        <taxon>Dikarya</taxon>
        <taxon>Ascomycota</taxon>
        <taxon>Pezizomycotina</taxon>
        <taxon>Sordariomycetes</taxon>
        <taxon>Hypocreomycetidae</taxon>
        <taxon>Glomerellales</taxon>
        <taxon>Glomerellaceae</taxon>
        <taxon>Colletotrichum</taxon>
        <taxon>Colletotrichum acutatum species complex</taxon>
    </lineage>
</organism>
<feature type="region of interest" description="Disordered" evidence="10">
    <location>
        <begin position="679"/>
        <end position="708"/>
    </location>
</feature>
<evidence type="ECO:0000256" key="8">
    <source>
        <dbReference type="ARBA" id="ARBA00023136"/>
    </source>
</evidence>
<evidence type="ECO:0000256" key="4">
    <source>
        <dbReference type="ARBA" id="ARBA00022692"/>
    </source>
</evidence>
<dbReference type="RefSeq" id="XP_049151101.1">
    <property type="nucleotide sequence ID" value="XM_049293955.1"/>
</dbReference>
<keyword evidence="3" id="KW-0813">Transport</keyword>
<dbReference type="PROSITE" id="PS50920">
    <property type="entry name" value="SOLCAR"/>
    <property type="match status" value="3"/>
</dbReference>
<accession>A0A9Q8T631</accession>
<dbReference type="GO" id="GO:0006465">
    <property type="term" value="P:signal peptide processing"/>
    <property type="evidence" value="ECO:0007669"/>
    <property type="project" value="InterPro"/>
</dbReference>
<dbReference type="PANTHER" id="PTHR45667">
    <property type="entry name" value="S-ADENOSYLMETHIONINE MITOCHONDRIAL CARRIER PROTEIN"/>
    <property type="match status" value="1"/>
</dbReference>
<feature type="compositionally biased region" description="Polar residues" evidence="10">
    <location>
        <begin position="683"/>
        <end position="693"/>
    </location>
</feature>
<dbReference type="InterPro" id="IPR018108">
    <property type="entry name" value="MCP_transmembrane"/>
</dbReference>
<dbReference type="Pfam" id="PF00153">
    <property type="entry name" value="Mito_carr"/>
    <property type="match status" value="3"/>
</dbReference>
<name>A0A9Q8T631_9PEZI</name>
<proteinExistence type="inferred from homology"/>